<gene>
    <name evidence="1" type="ORF">EZS27_043058</name>
</gene>
<accession>A0A5J4P891</accession>
<evidence type="ECO:0000313" key="1">
    <source>
        <dbReference type="EMBL" id="KAA6305290.1"/>
    </source>
</evidence>
<protein>
    <submittedName>
        <fullName evidence="1">Uncharacterized protein</fullName>
    </submittedName>
</protein>
<dbReference type="AlphaFoldDB" id="A0A5J4P891"/>
<dbReference type="EMBL" id="SNRY01010817">
    <property type="protein sequence ID" value="KAA6305290.1"/>
    <property type="molecule type" value="Genomic_DNA"/>
</dbReference>
<organism evidence="1">
    <name type="scientific">termite gut metagenome</name>
    <dbReference type="NCBI Taxonomy" id="433724"/>
    <lineage>
        <taxon>unclassified sequences</taxon>
        <taxon>metagenomes</taxon>
        <taxon>organismal metagenomes</taxon>
    </lineage>
</organism>
<name>A0A5J4P891_9ZZZZ</name>
<sequence>MGRAIRYNPFCSYPHKKRIFAPIPRIFIFATYRKHGNSIHPLISYLQVYRALDSAPMSFLPGCLDKYLRNKPGEFISCIFLRGKTMGRFLIFNTKLTCCAFSKKLKKIVHLTKESYI</sequence>
<proteinExistence type="predicted"/>
<comment type="caution">
    <text evidence="1">The sequence shown here is derived from an EMBL/GenBank/DDBJ whole genome shotgun (WGS) entry which is preliminary data.</text>
</comment>
<reference evidence="1" key="1">
    <citation type="submission" date="2019-03" db="EMBL/GenBank/DDBJ databases">
        <title>Single cell metagenomics reveals metabolic interactions within the superorganism composed of flagellate Streblomastix strix and complex community of Bacteroidetes bacteria on its surface.</title>
        <authorList>
            <person name="Treitli S.C."/>
            <person name="Kolisko M."/>
            <person name="Husnik F."/>
            <person name="Keeling P."/>
            <person name="Hampl V."/>
        </authorList>
    </citation>
    <scope>NUCLEOTIDE SEQUENCE</scope>
    <source>
        <strain evidence="1">STM</strain>
    </source>
</reference>